<gene>
    <name evidence="4" type="ORF">UTRI_05441</name>
</gene>
<dbReference type="SUPFAM" id="SSF55797">
    <property type="entry name" value="PR-1-like"/>
    <property type="match status" value="1"/>
</dbReference>
<evidence type="ECO:0000259" key="3">
    <source>
        <dbReference type="SMART" id="SM00198"/>
    </source>
</evidence>
<proteinExistence type="predicted"/>
<feature type="chain" id="PRO_5022882584" evidence="2">
    <location>
        <begin position="21"/>
        <end position="506"/>
    </location>
</feature>
<feature type="compositionally biased region" description="Basic and acidic residues" evidence="1">
    <location>
        <begin position="146"/>
        <end position="168"/>
    </location>
</feature>
<dbReference type="Proteomes" id="UP000324022">
    <property type="component" value="Unassembled WGS sequence"/>
</dbReference>
<dbReference type="GO" id="GO:0005576">
    <property type="term" value="C:extracellular region"/>
    <property type="evidence" value="ECO:0007669"/>
    <property type="project" value="InterPro"/>
</dbReference>
<dbReference type="PRINTS" id="PR00837">
    <property type="entry name" value="V5TPXLIKE"/>
</dbReference>
<dbReference type="OrthoDB" id="337038at2759"/>
<organism evidence="4 5">
    <name type="scientific">Ustilago trichophora</name>
    <dbReference type="NCBI Taxonomy" id="86804"/>
    <lineage>
        <taxon>Eukaryota</taxon>
        <taxon>Fungi</taxon>
        <taxon>Dikarya</taxon>
        <taxon>Basidiomycota</taxon>
        <taxon>Ustilaginomycotina</taxon>
        <taxon>Ustilaginomycetes</taxon>
        <taxon>Ustilaginales</taxon>
        <taxon>Ustilaginaceae</taxon>
        <taxon>Ustilago</taxon>
    </lineage>
</organism>
<dbReference type="EMBL" id="OOIN01000029">
    <property type="protein sequence ID" value="SPO29619.1"/>
    <property type="molecule type" value="Genomic_DNA"/>
</dbReference>
<feature type="compositionally biased region" description="Low complexity" evidence="1">
    <location>
        <begin position="227"/>
        <end position="244"/>
    </location>
</feature>
<feature type="compositionally biased region" description="Basic and acidic residues" evidence="1">
    <location>
        <begin position="196"/>
        <end position="225"/>
    </location>
</feature>
<evidence type="ECO:0000256" key="2">
    <source>
        <dbReference type="SAM" id="SignalP"/>
    </source>
</evidence>
<keyword evidence="5" id="KW-1185">Reference proteome</keyword>
<dbReference type="PROSITE" id="PS01009">
    <property type="entry name" value="CRISP_1"/>
    <property type="match status" value="1"/>
</dbReference>
<feature type="domain" description="SCP" evidence="3">
    <location>
        <begin position="334"/>
        <end position="479"/>
    </location>
</feature>
<dbReference type="InterPro" id="IPR001283">
    <property type="entry name" value="CRISP-related"/>
</dbReference>
<sequence length="506" mass="56112">MALVAMLYVVLCSTTPATAGFTPRSTRHAHRWLRRSLMVKREGADCPENNDILGSYVQGQVKKLSSASAQQGGREQATEVDLPSGNGVQHVQVKAKSDQTGPSRSWSWSWSSHSSSTKSTTTTKTTHSSWSSSDHSDSRSTSTDDSSTHQDQPHVHQSEEQVKRDSQPHKPTQQPAPKQPEPQPQPQPHPQPVVVHTEDHSTHTHHTSDSTHQETTSNEDKDGKITKYTSSTKSHSSSSSSSYSHSMNVFRYVISGNTEKSDNAAPFANGQVQWTRSPAPDALVSVSPAVGQPLSRPAKAETCNRRFPFNNQQYTANDKDNRFATPFPQEALDPVSKTALDLHNAERERYGLQPLQWNVELANMAACWADLKAYGHSEDHFCASGENIAMGLGDPCYSNPMEGMKNAVMSFLDEDRNWARNPHLAENDGHWTQIVWKDTRFVGCAVSQRKDFMEGYSPNDNRASMYVVCEYYPPGNVVGHFDKQVPAVRPMPQLRSTCSANERHGS</sequence>
<name>A0A5C3EK32_9BASI</name>
<keyword evidence="2" id="KW-0732">Signal</keyword>
<dbReference type="InterPro" id="IPR035940">
    <property type="entry name" value="CAP_sf"/>
</dbReference>
<dbReference type="InterPro" id="IPR018244">
    <property type="entry name" value="Allrgn_V5/Tpx1_CS"/>
</dbReference>
<dbReference type="AlphaFoldDB" id="A0A5C3EK32"/>
<accession>A0A5C3EK32</accession>
<feature type="signal peptide" evidence="2">
    <location>
        <begin position="1"/>
        <end position="20"/>
    </location>
</feature>
<evidence type="ECO:0000313" key="4">
    <source>
        <dbReference type="EMBL" id="SPO29619.1"/>
    </source>
</evidence>
<dbReference type="Gene3D" id="3.40.33.10">
    <property type="entry name" value="CAP"/>
    <property type="match status" value="1"/>
</dbReference>
<feature type="compositionally biased region" description="Pro residues" evidence="1">
    <location>
        <begin position="177"/>
        <end position="191"/>
    </location>
</feature>
<feature type="region of interest" description="Disordered" evidence="1">
    <location>
        <begin position="66"/>
        <end position="244"/>
    </location>
</feature>
<evidence type="ECO:0000313" key="5">
    <source>
        <dbReference type="Proteomes" id="UP000324022"/>
    </source>
</evidence>
<protein>
    <submittedName>
        <fullName evidence="4">Related to Fruiting body protein SC7</fullName>
    </submittedName>
</protein>
<dbReference type="Pfam" id="PF00188">
    <property type="entry name" value="CAP"/>
    <property type="match status" value="1"/>
</dbReference>
<dbReference type="PANTHER" id="PTHR10334">
    <property type="entry name" value="CYSTEINE-RICH SECRETORY PROTEIN-RELATED"/>
    <property type="match status" value="1"/>
</dbReference>
<dbReference type="SMART" id="SM00198">
    <property type="entry name" value="SCP"/>
    <property type="match status" value="1"/>
</dbReference>
<dbReference type="InterPro" id="IPR014044">
    <property type="entry name" value="CAP_dom"/>
</dbReference>
<reference evidence="4 5" key="1">
    <citation type="submission" date="2018-03" db="EMBL/GenBank/DDBJ databases">
        <authorList>
            <person name="Guldener U."/>
        </authorList>
    </citation>
    <scope>NUCLEOTIDE SEQUENCE [LARGE SCALE GENOMIC DNA]</scope>
    <source>
        <strain evidence="4 5">NBRC100155</strain>
    </source>
</reference>
<feature type="compositionally biased region" description="Low complexity" evidence="1">
    <location>
        <begin position="103"/>
        <end position="145"/>
    </location>
</feature>
<evidence type="ECO:0000256" key="1">
    <source>
        <dbReference type="SAM" id="MobiDB-lite"/>
    </source>
</evidence>